<evidence type="ECO:0000256" key="1">
    <source>
        <dbReference type="ARBA" id="ARBA00023015"/>
    </source>
</evidence>
<keyword evidence="1" id="KW-0805">Transcription regulation</keyword>
<evidence type="ECO:0000256" key="3">
    <source>
        <dbReference type="ARBA" id="ARBA00023163"/>
    </source>
</evidence>
<dbReference type="InterPro" id="IPR050624">
    <property type="entry name" value="HTH-type_Tx_Regulator"/>
</dbReference>
<evidence type="ECO:0000313" key="6">
    <source>
        <dbReference type="EMBL" id="TCV08476.1"/>
    </source>
</evidence>
<dbReference type="PANTHER" id="PTHR43479:SF11">
    <property type="entry name" value="ACREF_ENVCD OPERON REPRESSOR-RELATED"/>
    <property type="match status" value="1"/>
</dbReference>
<keyword evidence="3" id="KW-0804">Transcription</keyword>
<dbReference type="Proteomes" id="UP000295197">
    <property type="component" value="Unassembled WGS sequence"/>
</dbReference>
<dbReference type="Pfam" id="PF13305">
    <property type="entry name" value="TetR_C_33"/>
    <property type="match status" value="1"/>
</dbReference>
<evidence type="ECO:0000259" key="5">
    <source>
        <dbReference type="PROSITE" id="PS50977"/>
    </source>
</evidence>
<evidence type="ECO:0000256" key="4">
    <source>
        <dbReference type="PROSITE-ProRule" id="PRU00335"/>
    </source>
</evidence>
<dbReference type="InterPro" id="IPR009057">
    <property type="entry name" value="Homeodomain-like_sf"/>
</dbReference>
<reference evidence="6 7" key="1">
    <citation type="submission" date="2019-03" db="EMBL/GenBank/DDBJ databases">
        <title>Genomic Encyclopedia of Type Strains, Phase IV (KMG-IV): sequencing the most valuable type-strain genomes for metagenomic binning, comparative biology and taxonomic classification.</title>
        <authorList>
            <person name="Goeker M."/>
        </authorList>
    </citation>
    <scope>NUCLEOTIDE SEQUENCE [LARGE SCALE GENOMIC DNA]</scope>
    <source>
        <strain evidence="6 7">DSM 22362</strain>
    </source>
</reference>
<feature type="domain" description="HTH tetR-type" evidence="5">
    <location>
        <begin position="24"/>
        <end position="84"/>
    </location>
</feature>
<evidence type="ECO:0000313" key="7">
    <source>
        <dbReference type="Proteomes" id="UP000295197"/>
    </source>
</evidence>
<keyword evidence="2 4" id="KW-0238">DNA-binding</keyword>
<dbReference type="GO" id="GO:0003677">
    <property type="term" value="F:DNA binding"/>
    <property type="evidence" value="ECO:0007669"/>
    <property type="project" value="UniProtKB-UniRule"/>
</dbReference>
<dbReference type="AlphaFoldDB" id="A0A4R3VSY3"/>
<proteinExistence type="predicted"/>
<gene>
    <name evidence="6" type="ORF">EDC17_104414</name>
</gene>
<dbReference type="SUPFAM" id="SSF48498">
    <property type="entry name" value="Tetracyclin repressor-like, C-terminal domain"/>
    <property type="match status" value="1"/>
</dbReference>
<dbReference type="SUPFAM" id="SSF46689">
    <property type="entry name" value="Homeodomain-like"/>
    <property type="match status" value="1"/>
</dbReference>
<organism evidence="6 7">
    <name type="scientific">Sphingobacterium alimentarium</name>
    <dbReference type="NCBI Taxonomy" id="797292"/>
    <lineage>
        <taxon>Bacteria</taxon>
        <taxon>Pseudomonadati</taxon>
        <taxon>Bacteroidota</taxon>
        <taxon>Sphingobacteriia</taxon>
        <taxon>Sphingobacteriales</taxon>
        <taxon>Sphingobacteriaceae</taxon>
        <taxon>Sphingobacterium</taxon>
    </lineage>
</organism>
<dbReference type="EMBL" id="SMBZ01000044">
    <property type="protein sequence ID" value="TCV08476.1"/>
    <property type="molecule type" value="Genomic_DNA"/>
</dbReference>
<dbReference type="PROSITE" id="PS50977">
    <property type="entry name" value="HTH_TETR_2"/>
    <property type="match status" value="1"/>
</dbReference>
<name>A0A4R3VSY3_9SPHI</name>
<dbReference type="Pfam" id="PF00440">
    <property type="entry name" value="TetR_N"/>
    <property type="match status" value="1"/>
</dbReference>
<dbReference type="PANTHER" id="PTHR43479">
    <property type="entry name" value="ACREF/ENVCD OPERON REPRESSOR-RELATED"/>
    <property type="match status" value="1"/>
</dbReference>
<dbReference type="InterPro" id="IPR025996">
    <property type="entry name" value="MT1864/Rv1816-like_C"/>
</dbReference>
<accession>A0A4R3VSY3</accession>
<dbReference type="InterPro" id="IPR001647">
    <property type="entry name" value="HTH_TetR"/>
</dbReference>
<dbReference type="Gene3D" id="1.10.357.10">
    <property type="entry name" value="Tetracycline Repressor, domain 2"/>
    <property type="match status" value="1"/>
</dbReference>
<evidence type="ECO:0000256" key="2">
    <source>
        <dbReference type="ARBA" id="ARBA00023125"/>
    </source>
</evidence>
<dbReference type="PRINTS" id="PR00455">
    <property type="entry name" value="HTHTETR"/>
</dbReference>
<keyword evidence="7" id="KW-1185">Reference proteome</keyword>
<sequence length="213" mass="24557">MLTPLTSCIYNEKNMLSRREKEIVELRQAIIDQSWKIIQEEGWQALSIRKIADAINYSVPVIYKHFENKEAIVEYFSKQGFNNLATHLQEARDKGTDEIDQLRQIALGYWEFASTQTPSYRIMFGLGIPACETINSSDEMKASSNMMLQAIEAILSHYNNEQVDRHLKLKTFWSMLHGFVAIDLLSNKEISKLPPPTVIDAVEGFIYTLQKHK</sequence>
<comment type="caution">
    <text evidence="6">The sequence shown here is derived from an EMBL/GenBank/DDBJ whole genome shotgun (WGS) entry which is preliminary data.</text>
</comment>
<protein>
    <submittedName>
        <fullName evidence="6">TetR family transcriptional regulator</fullName>
    </submittedName>
</protein>
<feature type="DNA-binding region" description="H-T-H motif" evidence="4">
    <location>
        <begin position="47"/>
        <end position="66"/>
    </location>
</feature>
<dbReference type="InterPro" id="IPR036271">
    <property type="entry name" value="Tet_transcr_reg_TetR-rel_C_sf"/>
</dbReference>